<comment type="caution">
    <text evidence="2">The sequence shown here is derived from an EMBL/GenBank/DDBJ whole genome shotgun (WGS) entry which is preliminary data.</text>
</comment>
<name>A0A6B1DSK1_9CHLR</name>
<dbReference type="Pfam" id="PF13546">
    <property type="entry name" value="DDE_5"/>
    <property type="match status" value="1"/>
</dbReference>
<gene>
    <name evidence="2" type="ORF">F4Y08_03350</name>
</gene>
<dbReference type="InterPro" id="IPR038721">
    <property type="entry name" value="IS701-like_DDE_dom"/>
</dbReference>
<dbReference type="EMBL" id="VXPY01000018">
    <property type="protein sequence ID" value="MYD89364.1"/>
    <property type="molecule type" value="Genomic_DNA"/>
</dbReference>
<proteinExistence type="predicted"/>
<accession>A0A6B1DSK1</accession>
<reference evidence="2" key="1">
    <citation type="submission" date="2019-09" db="EMBL/GenBank/DDBJ databases">
        <title>Characterisation of the sponge microbiome using genome-centric metagenomics.</title>
        <authorList>
            <person name="Engelberts J.P."/>
            <person name="Robbins S.J."/>
            <person name="De Goeij J.M."/>
            <person name="Aranda M."/>
            <person name="Bell S.C."/>
            <person name="Webster N.S."/>
        </authorList>
    </citation>
    <scope>NUCLEOTIDE SEQUENCE</scope>
    <source>
        <strain evidence="2">SB0662_bin_9</strain>
    </source>
</reference>
<evidence type="ECO:0000313" key="2">
    <source>
        <dbReference type="EMBL" id="MYD89364.1"/>
    </source>
</evidence>
<feature type="domain" description="Transposase IS701-like DDE" evidence="1">
    <location>
        <begin position="4"/>
        <end position="110"/>
    </location>
</feature>
<sequence length="143" mass="15732">MRSAGWAASCQAGVFAAYAGEGGATRVHQRLFLAGAAASAERRQRCGVPEEAATFRTKPQLSLELLIEQVCKGSLPARWVSCDEGYGRSTSKTGLQPRAWATWRRCRSTRGSGRSGRPRTQCRQLTLQDLRRRHQSGHDRMAG</sequence>
<protein>
    <submittedName>
        <fullName evidence="2">Transposase</fullName>
    </submittedName>
</protein>
<dbReference type="AlphaFoldDB" id="A0A6B1DSK1"/>
<organism evidence="2">
    <name type="scientific">Caldilineaceae bacterium SB0662_bin_9</name>
    <dbReference type="NCBI Taxonomy" id="2605258"/>
    <lineage>
        <taxon>Bacteria</taxon>
        <taxon>Bacillati</taxon>
        <taxon>Chloroflexota</taxon>
        <taxon>Caldilineae</taxon>
        <taxon>Caldilineales</taxon>
        <taxon>Caldilineaceae</taxon>
    </lineage>
</organism>
<evidence type="ECO:0000259" key="1">
    <source>
        <dbReference type="Pfam" id="PF13546"/>
    </source>
</evidence>